<keyword evidence="6" id="KW-0560">Oxidoreductase</keyword>
<keyword evidence="3 10" id="KW-0812">Transmembrane</keyword>
<evidence type="ECO:0000256" key="10">
    <source>
        <dbReference type="SAM" id="Phobius"/>
    </source>
</evidence>
<accession>A0A1G7GRQ9</accession>
<dbReference type="Proteomes" id="UP000199203">
    <property type="component" value="Unassembled WGS sequence"/>
</dbReference>
<feature type="transmembrane region" description="Helical" evidence="10">
    <location>
        <begin position="281"/>
        <end position="299"/>
    </location>
</feature>
<reference evidence="14" key="1">
    <citation type="submission" date="2016-10" db="EMBL/GenBank/DDBJ databases">
        <authorList>
            <person name="Varghese N."/>
            <person name="Submissions S."/>
        </authorList>
    </citation>
    <scope>NUCLEOTIDE SEQUENCE [LARGE SCALE GENOMIC DNA]</scope>
    <source>
        <strain evidence="14">DSM 19684</strain>
    </source>
</reference>
<organism evidence="13 14">
    <name type="scientific">Epilithonimonas hungarica</name>
    <dbReference type="NCBI Taxonomy" id="454006"/>
    <lineage>
        <taxon>Bacteria</taxon>
        <taxon>Pseudomonadati</taxon>
        <taxon>Bacteroidota</taxon>
        <taxon>Flavobacteriia</taxon>
        <taxon>Flavobacteriales</taxon>
        <taxon>Weeksellaceae</taxon>
        <taxon>Chryseobacterium group</taxon>
        <taxon>Epilithonimonas</taxon>
    </lineage>
</organism>
<keyword evidence="4" id="KW-0874">Quinone</keyword>
<evidence type="ECO:0000256" key="4">
    <source>
        <dbReference type="ARBA" id="ARBA00022719"/>
    </source>
</evidence>
<proteinExistence type="inferred from homology"/>
<dbReference type="Pfam" id="PF07884">
    <property type="entry name" value="VKOR"/>
    <property type="match status" value="1"/>
</dbReference>
<name>A0A1G7GRQ9_9FLAO</name>
<protein>
    <submittedName>
        <fullName evidence="13">Thioredoxin</fullName>
    </submittedName>
</protein>
<feature type="transmembrane region" description="Helical" evidence="10">
    <location>
        <begin position="311"/>
        <end position="328"/>
    </location>
</feature>
<dbReference type="Gene3D" id="3.40.30.10">
    <property type="entry name" value="Glutaredoxin"/>
    <property type="match status" value="1"/>
</dbReference>
<dbReference type="GO" id="GO:0016020">
    <property type="term" value="C:membrane"/>
    <property type="evidence" value="ECO:0007669"/>
    <property type="project" value="UniProtKB-SubCell"/>
</dbReference>
<keyword evidence="8" id="KW-1015">Disulfide bond</keyword>
<dbReference type="InterPro" id="IPR012336">
    <property type="entry name" value="Thioredoxin-like_fold"/>
</dbReference>
<keyword evidence="14" id="KW-1185">Reference proteome</keyword>
<feature type="domain" description="Thioredoxin-like fold" evidence="12">
    <location>
        <begin position="371"/>
        <end position="518"/>
    </location>
</feature>
<evidence type="ECO:0000259" key="12">
    <source>
        <dbReference type="Pfam" id="PF13462"/>
    </source>
</evidence>
<dbReference type="GO" id="GO:0048038">
    <property type="term" value="F:quinone binding"/>
    <property type="evidence" value="ECO:0007669"/>
    <property type="project" value="UniProtKB-KW"/>
</dbReference>
<dbReference type="InterPro" id="IPR038354">
    <property type="entry name" value="VKOR_sf"/>
</dbReference>
<dbReference type="SUPFAM" id="SSF52833">
    <property type="entry name" value="Thioredoxin-like"/>
    <property type="match status" value="1"/>
</dbReference>
<keyword evidence="9" id="KW-0676">Redox-active center</keyword>
<dbReference type="Gene3D" id="1.20.1440.130">
    <property type="entry name" value="VKOR domain"/>
    <property type="match status" value="1"/>
</dbReference>
<evidence type="ECO:0000259" key="11">
    <source>
        <dbReference type="Pfam" id="PF07884"/>
    </source>
</evidence>
<dbReference type="STRING" id="454006.SAMN05421825_0554"/>
<dbReference type="Pfam" id="PF13462">
    <property type="entry name" value="Thioredoxin_4"/>
    <property type="match status" value="1"/>
</dbReference>
<dbReference type="OrthoDB" id="1100563at2"/>
<dbReference type="EMBL" id="FNBH01000001">
    <property type="protein sequence ID" value="SDE90804.1"/>
    <property type="molecule type" value="Genomic_DNA"/>
</dbReference>
<comment type="subcellular location">
    <subcellularLocation>
        <location evidence="1">Membrane</location>
        <topology evidence="1">Multi-pass membrane protein</topology>
    </subcellularLocation>
</comment>
<evidence type="ECO:0000256" key="5">
    <source>
        <dbReference type="ARBA" id="ARBA00022989"/>
    </source>
</evidence>
<keyword evidence="7 10" id="KW-0472">Membrane</keyword>
<dbReference type="CDD" id="cd02972">
    <property type="entry name" value="DsbA_family"/>
    <property type="match status" value="1"/>
</dbReference>
<feature type="transmembrane region" description="Helical" evidence="10">
    <location>
        <begin position="139"/>
        <end position="158"/>
    </location>
</feature>
<gene>
    <name evidence="13" type="ORF">SAMN05421825_0554</name>
</gene>
<feature type="transmembrane region" description="Helical" evidence="10">
    <location>
        <begin position="249"/>
        <end position="269"/>
    </location>
</feature>
<keyword evidence="5 10" id="KW-1133">Transmembrane helix</keyword>
<evidence type="ECO:0000256" key="7">
    <source>
        <dbReference type="ARBA" id="ARBA00023136"/>
    </source>
</evidence>
<dbReference type="RefSeq" id="WP_089871156.1">
    <property type="nucleotide sequence ID" value="NZ_FNBH01000001.1"/>
</dbReference>
<dbReference type="CDD" id="cd12921">
    <property type="entry name" value="VKOR_4"/>
    <property type="match status" value="1"/>
</dbReference>
<evidence type="ECO:0000256" key="8">
    <source>
        <dbReference type="ARBA" id="ARBA00023157"/>
    </source>
</evidence>
<dbReference type="AlphaFoldDB" id="A0A1G7GRQ9"/>
<dbReference type="GO" id="GO:0016491">
    <property type="term" value="F:oxidoreductase activity"/>
    <property type="evidence" value="ECO:0007669"/>
    <property type="project" value="UniProtKB-KW"/>
</dbReference>
<evidence type="ECO:0000313" key="14">
    <source>
        <dbReference type="Proteomes" id="UP000199203"/>
    </source>
</evidence>
<feature type="domain" description="Vitamin K epoxide reductase" evidence="11">
    <location>
        <begin position="169"/>
        <end position="295"/>
    </location>
</feature>
<sequence>MTTNQDLEAIFSYARSQNIILDKAEFQFQVETHPDYPSLLAFTDAFSFFKIPNIATKIYADQIENLPNSFVALLGDIGDNRKEDYLSHITEKNGKYHFTHEKQTKKLNIAELKQYWKDIVFLAEKSENFADTKPKSTSVTNMMVCIFALLVLGIVYLFSASIFAVLFGTIYMAGIFLSIEALKSELGIESTVSKNMCNIVANADCAQVINSDKNTWLKSFKISDVSIWFFSSELLSLLLFSVYGVTENYFALLIFSLVLAIPMTLYSIYFQYKVEKKWCPICLSIIALIYVQLLLLVINHPAYWSFNLKNVTLFVFGFAVVAFSIYMIKPFLLNIKNLKENNIKNLRFKRNYTIFKNNLEKEEQQFFISENLVLGNLNSKLKISIITSPLCGYCKKAHEILHEILKNNYENLCISIRFNYREFFDNNTQDLFCRLLEIHKEKGDFAFCDALQNWFETKNLKEWLLKFGEPVNSEQSKNGLLLIAAENESKNLNFTPNIFINQYKFPDLYDNQDLEYFITDLIED</sequence>
<evidence type="ECO:0000256" key="3">
    <source>
        <dbReference type="ARBA" id="ARBA00022692"/>
    </source>
</evidence>
<evidence type="ECO:0000256" key="6">
    <source>
        <dbReference type="ARBA" id="ARBA00023002"/>
    </source>
</evidence>
<evidence type="ECO:0000313" key="13">
    <source>
        <dbReference type="EMBL" id="SDE90804.1"/>
    </source>
</evidence>
<evidence type="ECO:0000256" key="2">
    <source>
        <dbReference type="ARBA" id="ARBA00006214"/>
    </source>
</evidence>
<evidence type="ECO:0000256" key="9">
    <source>
        <dbReference type="ARBA" id="ARBA00023284"/>
    </source>
</evidence>
<dbReference type="InterPro" id="IPR012932">
    <property type="entry name" value="VKOR"/>
</dbReference>
<dbReference type="InterPro" id="IPR036249">
    <property type="entry name" value="Thioredoxin-like_sf"/>
</dbReference>
<evidence type="ECO:0000256" key="1">
    <source>
        <dbReference type="ARBA" id="ARBA00004141"/>
    </source>
</evidence>
<comment type="similarity">
    <text evidence="2">Belongs to the VKOR family.</text>
</comment>